<name>A0A1I4YNH1_9GAMM</name>
<dbReference type="OrthoDB" id="9156649at2"/>
<dbReference type="AlphaFoldDB" id="A0A1I4YNH1"/>
<proteinExistence type="predicted"/>
<protein>
    <recommendedName>
        <fullName evidence="4">Cation/multidrug efflux pump</fullName>
    </recommendedName>
</protein>
<dbReference type="EMBL" id="FOVF01000018">
    <property type="protein sequence ID" value="SFN39149.1"/>
    <property type="molecule type" value="Genomic_DNA"/>
</dbReference>
<keyword evidence="1" id="KW-1133">Transmembrane helix</keyword>
<dbReference type="Proteomes" id="UP000198575">
    <property type="component" value="Unassembled WGS sequence"/>
</dbReference>
<keyword evidence="1" id="KW-0472">Membrane</keyword>
<keyword evidence="1" id="KW-0812">Transmembrane</keyword>
<evidence type="ECO:0000256" key="1">
    <source>
        <dbReference type="SAM" id="Phobius"/>
    </source>
</evidence>
<dbReference type="RefSeq" id="WP_092408516.1">
    <property type="nucleotide sequence ID" value="NZ_FOVF01000018.1"/>
</dbReference>
<feature type="transmembrane region" description="Helical" evidence="1">
    <location>
        <begin position="6"/>
        <end position="24"/>
    </location>
</feature>
<evidence type="ECO:0000313" key="3">
    <source>
        <dbReference type="Proteomes" id="UP000198575"/>
    </source>
</evidence>
<organism evidence="2 3">
    <name type="scientific">Dokdonella immobilis</name>
    <dbReference type="NCBI Taxonomy" id="578942"/>
    <lineage>
        <taxon>Bacteria</taxon>
        <taxon>Pseudomonadati</taxon>
        <taxon>Pseudomonadota</taxon>
        <taxon>Gammaproteobacteria</taxon>
        <taxon>Lysobacterales</taxon>
        <taxon>Rhodanobacteraceae</taxon>
        <taxon>Dokdonella</taxon>
    </lineage>
</organism>
<reference evidence="2 3" key="1">
    <citation type="submission" date="2016-10" db="EMBL/GenBank/DDBJ databases">
        <authorList>
            <person name="de Groot N.N."/>
        </authorList>
    </citation>
    <scope>NUCLEOTIDE SEQUENCE [LARGE SCALE GENOMIC DNA]</scope>
    <source>
        <strain evidence="2 3">CGMCC 1.7659</strain>
    </source>
</reference>
<gene>
    <name evidence="2" type="ORF">SAMN05216289_11861</name>
</gene>
<evidence type="ECO:0000313" key="2">
    <source>
        <dbReference type="EMBL" id="SFN39149.1"/>
    </source>
</evidence>
<sequence>MPLTPFLIAFYIFAGFCALFALISGFGARRRWRDRQRLSACHRGLWTLVFLLLALLGALSGSALLGYRRLTTETTLATLDVRQLGPQRYAVRIDFPDGSHRGLELAGDQWQLDARVVKWQPRAVMLGASPLYRLDRISGRYADATEESERERSVVSLDNSNPFDLLDLKRRFPQWLPWIDADYGSAAYLPMVDGGSFRVSLAPAGGLVARPADAQTAQKLEEAGW</sequence>
<keyword evidence="3" id="KW-1185">Reference proteome</keyword>
<accession>A0A1I4YNH1</accession>
<dbReference type="STRING" id="578942.SAMN05216289_11861"/>
<evidence type="ECO:0008006" key="4">
    <source>
        <dbReference type="Google" id="ProtNLM"/>
    </source>
</evidence>
<feature type="transmembrane region" description="Helical" evidence="1">
    <location>
        <begin position="45"/>
        <end position="67"/>
    </location>
</feature>